<evidence type="ECO:0000256" key="5">
    <source>
        <dbReference type="ARBA" id="ARBA00023180"/>
    </source>
</evidence>
<proteinExistence type="inferred from homology"/>
<keyword evidence="10" id="KW-1185">Reference proteome</keyword>
<accession>A0A9P0PQY9</accession>
<reference evidence="9" key="1">
    <citation type="submission" date="2022-03" db="EMBL/GenBank/DDBJ databases">
        <authorList>
            <person name="Sayadi A."/>
        </authorList>
    </citation>
    <scope>NUCLEOTIDE SEQUENCE</scope>
</reference>
<name>A0A9P0PQY9_ACAOB</name>
<organism evidence="9 10">
    <name type="scientific">Acanthoscelides obtectus</name>
    <name type="common">Bean weevil</name>
    <name type="synonym">Bruchus obtectus</name>
    <dbReference type="NCBI Taxonomy" id="200917"/>
    <lineage>
        <taxon>Eukaryota</taxon>
        <taxon>Metazoa</taxon>
        <taxon>Ecdysozoa</taxon>
        <taxon>Arthropoda</taxon>
        <taxon>Hexapoda</taxon>
        <taxon>Insecta</taxon>
        <taxon>Pterygota</taxon>
        <taxon>Neoptera</taxon>
        <taxon>Endopterygota</taxon>
        <taxon>Coleoptera</taxon>
        <taxon>Polyphaga</taxon>
        <taxon>Cucujiformia</taxon>
        <taxon>Chrysomeloidea</taxon>
        <taxon>Chrysomelidae</taxon>
        <taxon>Bruchinae</taxon>
        <taxon>Bruchini</taxon>
        <taxon>Acanthoscelides</taxon>
    </lineage>
</organism>
<keyword evidence="3 8" id="KW-1133">Transmembrane helix</keyword>
<protein>
    <submittedName>
        <fullName evidence="9">Uncharacterized protein</fullName>
    </submittedName>
</protein>
<dbReference type="GO" id="GO:0005886">
    <property type="term" value="C:plasma membrane"/>
    <property type="evidence" value="ECO:0007669"/>
    <property type="project" value="TreeGrafter"/>
</dbReference>
<feature type="region of interest" description="Disordered" evidence="7">
    <location>
        <begin position="84"/>
        <end position="109"/>
    </location>
</feature>
<dbReference type="GO" id="GO:0015275">
    <property type="term" value="F:stretch-activated, monoatomic cation-selective, calcium channel activity"/>
    <property type="evidence" value="ECO:0007669"/>
    <property type="project" value="TreeGrafter"/>
</dbReference>
<dbReference type="PANTHER" id="PTHR15819:SF11">
    <property type="entry name" value="MID1, ISOFORM A"/>
    <property type="match status" value="1"/>
</dbReference>
<dbReference type="OrthoDB" id="6751044at2759"/>
<dbReference type="GO" id="GO:0098703">
    <property type="term" value="P:calcium ion import across plasma membrane"/>
    <property type="evidence" value="ECO:0007669"/>
    <property type="project" value="TreeGrafter"/>
</dbReference>
<evidence type="ECO:0000256" key="4">
    <source>
        <dbReference type="ARBA" id="ARBA00023136"/>
    </source>
</evidence>
<evidence type="ECO:0000313" key="9">
    <source>
        <dbReference type="EMBL" id="CAH1990418.1"/>
    </source>
</evidence>
<feature type="non-terminal residue" evidence="9">
    <location>
        <position position="209"/>
    </location>
</feature>
<comment type="subcellular location">
    <subcellularLocation>
        <location evidence="1">Membrane</location>
        <topology evidence="1">Multi-pass membrane protein</topology>
    </subcellularLocation>
</comment>
<keyword evidence="2 8" id="KW-0812">Transmembrane</keyword>
<sequence length="209" mass="22882">EAYRRWVCASLVPRYRRTRASGARVRVKPCPNVCEDVEQQCPYLLPDQTVTPADAAHPTPQYAGEPIFLCRDPNIQDLGTIEQERRASQAAPDAPRRPPGTTSLMHTPTADWSSEEEESCCYAHRGCRGNAICEHCPGRPRPSTDYATAGAKAALSSATPTTLLLFLLLPAVLALLPLLPSLGRRTGPITQCSAVQCCQYSYNDIRTQS</sequence>
<gene>
    <name evidence="9" type="ORF">ACAOBT_LOCUS19651</name>
</gene>
<evidence type="ECO:0000256" key="3">
    <source>
        <dbReference type="ARBA" id="ARBA00022989"/>
    </source>
</evidence>
<dbReference type="AlphaFoldDB" id="A0A9P0PQY9"/>
<keyword evidence="4 8" id="KW-0472">Membrane</keyword>
<keyword evidence="5" id="KW-0325">Glycoprotein</keyword>
<feature type="compositionally biased region" description="Polar residues" evidence="7">
    <location>
        <begin position="100"/>
        <end position="109"/>
    </location>
</feature>
<comment type="caution">
    <text evidence="9">The sequence shown here is derived from an EMBL/GenBank/DDBJ whole genome shotgun (WGS) entry which is preliminary data.</text>
</comment>
<evidence type="ECO:0000256" key="6">
    <source>
        <dbReference type="ARBA" id="ARBA00029445"/>
    </source>
</evidence>
<evidence type="ECO:0000256" key="8">
    <source>
        <dbReference type="SAM" id="Phobius"/>
    </source>
</evidence>
<evidence type="ECO:0000256" key="7">
    <source>
        <dbReference type="SAM" id="MobiDB-lite"/>
    </source>
</evidence>
<comment type="similarity">
    <text evidence="6">Belongs to the NALF family.</text>
</comment>
<dbReference type="PANTHER" id="PTHR15819">
    <property type="entry name" value="TRANSMEMBRANE PROTEIN FAM155"/>
    <property type="match status" value="1"/>
</dbReference>
<dbReference type="Proteomes" id="UP001152888">
    <property type="component" value="Unassembled WGS sequence"/>
</dbReference>
<dbReference type="EMBL" id="CAKOFQ010007087">
    <property type="protein sequence ID" value="CAH1990418.1"/>
    <property type="molecule type" value="Genomic_DNA"/>
</dbReference>
<evidence type="ECO:0000313" key="10">
    <source>
        <dbReference type="Proteomes" id="UP001152888"/>
    </source>
</evidence>
<evidence type="ECO:0000256" key="1">
    <source>
        <dbReference type="ARBA" id="ARBA00004141"/>
    </source>
</evidence>
<evidence type="ECO:0000256" key="2">
    <source>
        <dbReference type="ARBA" id="ARBA00022692"/>
    </source>
</evidence>
<dbReference type="InterPro" id="IPR055288">
    <property type="entry name" value="NALCN_aux_factor_1/2"/>
</dbReference>
<feature type="transmembrane region" description="Helical" evidence="8">
    <location>
        <begin position="162"/>
        <end position="179"/>
    </location>
</feature>